<dbReference type="CDD" id="cd13123">
    <property type="entry name" value="MATE_MurJ_like"/>
    <property type="match status" value="1"/>
</dbReference>
<evidence type="ECO:0000256" key="2">
    <source>
        <dbReference type="ARBA" id="ARBA00022475"/>
    </source>
</evidence>
<protein>
    <recommendedName>
        <fullName evidence="10">Probable lipid II flippase MurJ</fullName>
    </recommendedName>
</protein>
<dbReference type="Proteomes" id="UP000033428">
    <property type="component" value="Unassembled WGS sequence"/>
</dbReference>
<feature type="transmembrane region" description="Helical" evidence="10">
    <location>
        <begin position="479"/>
        <end position="499"/>
    </location>
</feature>
<evidence type="ECO:0000256" key="8">
    <source>
        <dbReference type="ARBA" id="ARBA00060041"/>
    </source>
</evidence>
<dbReference type="PANTHER" id="PTHR47019">
    <property type="entry name" value="LIPID II FLIPPASE MURJ"/>
    <property type="match status" value="1"/>
</dbReference>
<comment type="function">
    <text evidence="8 10 11">Involved in peptidoglycan biosynthesis. Transports lipid-linked peptidoglycan precursors from the inner to the outer leaflet of the cytoplasmic membrane.</text>
</comment>
<evidence type="ECO:0000256" key="6">
    <source>
        <dbReference type="ARBA" id="ARBA00022989"/>
    </source>
</evidence>
<feature type="transmembrane region" description="Helical" evidence="10">
    <location>
        <begin position="446"/>
        <end position="467"/>
    </location>
</feature>
<accession>A0A0F0CJG6</accession>
<sequence length="524" mass="57964">MNNIKSLIKSTGLLSVFILSSRIVGFFRDVVFARFFGTNIYAQAFVVAYKLPNMFRDMVGEGATDSAIVPVLSEYRHKKTEEEFWSTARIIFNVMLLTVLILTILGVIFAPSIVRVIVPGFSKDPEKFKIAVLLTRCVFPYIIFLGIVAYSKGVLNSINHFTMPAIAPVALNIVMMIFMIFLCPVIGIMAVVAGIIFGGFIQVALQMPILIKKGLKFDKTFRLIHPVSAKIVKLIIPRILGSALYQASILIDTVLASLSGIVGVGGVAALYYAHKLIHLPIALFAISLSTASLPRLSKEIALKDLDQFKHTIQFSLKIIFTAMAPATIGFMLLSKPIIIILFQRGEFNEYSTLITANSLFFYALGLFAYAGIKILVNAFYAMGDTKTPVKISSVSLILNFVLNLILMWPFKIGGLALATSLAAIYNFFMLYSQLARRAEGLASRELLLYCKKILISSLIMGISIVILKKIFLNTISSDIMSVLKVLIVIGIASTVYLIAGYFTGMEFTRDITVFFKKKINRVKN</sequence>
<comment type="pathway">
    <text evidence="10">Cell wall biogenesis; peptidoglycan biosynthesis.</text>
</comment>
<feature type="transmembrane region" description="Helical" evidence="10">
    <location>
        <begin position="161"/>
        <end position="182"/>
    </location>
</feature>
<feature type="transmembrane region" description="Helical" evidence="10">
    <location>
        <begin position="243"/>
        <end position="271"/>
    </location>
</feature>
<dbReference type="Pfam" id="PF03023">
    <property type="entry name" value="MurJ"/>
    <property type="match status" value="1"/>
</dbReference>
<keyword evidence="4 10" id="KW-0133">Cell shape</keyword>
<dbReference type="GO" id="GO:0034204">
    <property type="term" value="P:lipid translocation"/>
    <property type="evidence" value="ECO:0007669"/>
    <property type="project" value="TreeGrafter"/>
</dbReference>
<evidence type="ECO:0000256" key="4">
    <source>
        <dbReference type="ARBA" id="ARBA00022960"/>
    </source>
</evidence>
<evidence type="ECO:0000256" key="10">
    <source>
        <dbReference type="HAMAP-Rule" id="MF_02078"/>
    </source>
</evidence>
<dbReference type="PIRSF" id="PIRSF002869">
    <property type="entry name" value="MviN"/>
    <property type="match status" value="1"/>
</dbReference>
<keyword evidence="13" id="KW-1185">Reference proteome</keyword>
<dbReference type="PANTHER" id="PTHR47019:SF1">
    <property type="entry name" value="LIPID II FLIPPASE MURJ"/>
    <property type="match status" value="1"/>
</dbReference>
<evidence type="ECO:0000256" key="7">
    <source>
        <dbReference type="ARBA" id="ARBA00023136"/>
    </source>
</evidence>
<evidence type="ECO:0000256" key="11">
    <source>
        <dbReference type="PIRNR" id="PIRNR002869"/>
    </source>
</evidence>
<dbReference type="GO" id="GO:0005886">
    <property type="term" value="C:plasma membrane"/>
    <property type="evidence" value="ECO:0007669"/>
    <property type="project" value="UniProtKB-SubCell"/>
</dbReference>
<name>A0A0F0CJG6_9BACT</name>
<dbReference type="GO" id="GO:0008360">
    <property type="term" value="P:regulation of cell shape"/>
    <property type="evidence" value="ECO:0007669"/>
    <property type="project" value="UniProtKB-UniRule"/>
</dbReference>
<dbReference type="AlphaFoldDB" id="A0A0F0CJG6"/>
<dbReference type="HAMAP" id="MF_02078">
    <property type="entry name" value="MurJ_MviN"/>
    <property type="match status" value="1"/>
</dbReference>
<dbReference type="UniPathway" id="UPA00219"/>
<feature type="transmembrane region" description="Helical" evidence="10">
    <location>
        <begin position="188"/>
        <end position="211"/>
    </location>
</feature>
<comment type="subcellular location">
    <subcellularLocation>
        <location evidence="1 10">Cell membrane</location>
        <topology evidence="1 10">Multi-pass membrane protein</topology>
    </subcellularLocation>
</comment>
<keyword evidence="3 10" id="KW-0812">Transmembrane</keyword>
<feature type="transmembrane region" description="Helical" evidence="10">
    <location>
        <begin position="130"/>
        <end position="149"/>
    </location>
</feature>
<dbReference type="EMBL" id="JYNY01000609">
    <property type="protein sequence ID" value="KJJ83367.1"/>
    <property type="molecule type" value="Genomic_DNA"/>
</dbReference>
<dbReference type="GO" id="GO:0009252">
    <property type="term" value="P:peptidoglycan biosynthetic process"/>
    <property type="evidence" value="ECO:0007669"/>
    <property type="project" value="UniProtKB-UniRule"/>
</dbReference>
<dbReference type="InterPro" id="IPR051050">
    <property type="entry name" value="Lipid_II_flippase_MurJ/MviN"/>
</dbReference>
<dbReference type="NCBIfam" id="TIGR01695">
    <property type="entry name" value="murJ_mviN"/>
    <property type="match status" value="1"/>
</dbReference>
<evidence type="ECO:0000313" key="12">
    <source>
        <dbReference type="EMBL" id="KJJ83367.1"/>
    </source>
</evidence>
<organism evidence="12 13">
    <name type="scientific">Candidatus Omnitrophus magneticus</name>
    <dbReference type="NCBI Taxonomy" id="1609969"/>
    <lineage>
        <taxon>Bacteria</taxon>
        <taxon>Pseudomonadati</taxon>
        <taxon>Candidatus Omnitrophota</taxon>
        <taxon>Candidatus Omnitrophus</taxon>
    </lineage>
</organism>
<comment type="caution">
    <text evidence="12">The sequence shown here is derived from an EMBL/GenBank/DDBJ whole genome shotgun (WGS) entry which is preliminary data.</text>
</comment>
<keyword evidence="5 10" id="KW-0573">Peptidoglycan synthesis</keyword>
<feature type="transmembrane region" description="Helical" evidence="10">
    <location>
        <begin position="388"/>
        <end position="408"/>
    </location>
</feature>
<feature type="transmembrane region" description="Helical" evidence="10">
    <location>
        <begin position="354"/>
        <end position="376"/>
    </location>
</feature>
<evidence type="ECO:0000256" key="5">
    <source>
        <dbReference type="ARBA" id="ARBA00022984"/>
    </source>
</evidence>
<feature type="transmembrane region" description="Helical" evidence="10">
    <location>
        <begin position="94"/>
        <end position="118"/>
    </location>
</feature>
<keyword evidence="10 11" id="KW-0813">Transport</keyword>
<evidence type="ECO:0000256" key="3">
    <source>
        <dbReference type="ARBA" id="ARBA00022692"/>
    </source>
</evidence>
<dbReference type="GO" id="GO:0015648">
    <property type="term" value="F:lipid-linked peptidoglycan transporter activity"/>
    <property type="evidence" value="ECO:0007669"/>
    <property type="project" value="UniProtKB-UniRule"/>
</dbReference>
<evidence type="ECO:0000256" key="9">
    <source>
        <dbReference type="ARBA" id="ARBA00061532"/>
    </source>
</evidence>
<keyword evidence="7 10" id="KW-0472">Membrane</keyword>
<reference evidence="12 13" key="1">
    <citation type="submission" date="2015-02" db="EMBL/GenBank/DDBJ databases">
        <title>Single-cell genomics of uncultivated deep-branching MTB reveals a conserved set of magnetosome genes.</title>
        <authorList>
            <person name="Kolinko S."/>
            <person name="Richter M."/>
            <person name="Glockner F.O."/>
            <person name="Brachmann A."/>
            <person name="Schuler D."/>
        </authorList>
    </citation>
    <scope>NUCLEOTIDE SEQUENCE [LARGE SCALE GENOMIC DNA]</scope>
    <source>
        <strain evidence="12">SKK-01</strain>
    </source>
</reference>
<dbReference type="InterPro" id="IPR004268">
    <property type="entry name" value="MurJ"/>
</dbReference>
<evidence type="ECO:0000313" key="13">
    <source>
        <dbReference type="Proteomes" id="UP000033428"/>
    </source>
</evidence>
<dbReference type="PRINTS" id="PR01806">
    <property type="entry name" value="VIRFACTRMVIN"/>
</dbReference>
<keyword evidence="6 10" id="KW-1133">Transmembrane helix</keyword>
<gene>
    <name evidence="10" type="primary">murJ</name>
    <name evidence="12" type="ORF">OMAG_002757</name>
</gene>
<keyword evidence="2 10" id="KW-1003">Cell membrane</keyword>
<feature type="transmembrane region" description="Helical" evidence="10">
    <location>
        <begin position="318"/>
        <end position="342"/>
    </location>
</feature>
<proteinExistence type="inferred from homology"/>
<feature type="transmembrane region" description="Helical" evidence="10">
    <location>
        <begin position="31"/>
        <end position="49"/>
    </location>
</feature>
<dbReference type="GO" id="GO:0071555">
    <property type="term" value="P:cell wall organization"/>
    <property type="evidence" value="ECO:0007669"/>
    <property type="project" value="UniProtKB-UniRule"/>
</dbReference>
<keyword evidence="10 11" id="KW-0961">Cell wall biogenesis/degradation</keyword>
<comment type="similarity">
    <text evidence="9 10 11">Belongs to the MurJ/MviN family.</text>
</comment>
<evidence type="ECO:0000256" key="1">
    <source>
        <dbReference type="ARBA" id="ARBA00004651"/>
    </source>
</evidence>
<feature type="transmembrane region" description="Helical" evidence="10">
    <location>
        <begin position="414"/>
        <end position="434"/>
    </location>
</feature>